<accession>A0A418PUZ6</accession>
<name>A0A418PUZ6_9BACT</name>
<proteinExistence type="predicted"/>
<evidence type="ECO:0000313" key="2">
    <source>
        <dbReference type="Proteomes" id="UP000283522"/>
    </source>
</evidence>
<protein>
    <submittedName>
        <fullName evidence="1">DUF748 domain-containing protein</fullName>
    </submittedName>
</protein>
<evidence type="ECO:0000313" key="1">
    <source>
        <dbReference type="EMBL" id="RIW17392.1"/>
    </source>
</evidence>
<dbReference type="RefSeq" id="WP_119476829.1">
    <property type="nucleotide sequence ID" value="NZ_QXML01000002.1"/>
</dbReference>
<organism evidence="1 2">
    <name type="scientific">Algoriphagus lacus</name>
    <dbReference type="NCBI Taxonomy" id="2056311"/>
    <lineage>
        <taxon>Bacteria</taxon>
        <taxon>Pseudomonadati</taxon>
        <taxon>Bacteroidota</taxon>
        <taxon>Cytophagia</taxon>
        <taxon>Cytophagales</taxon>
        <taxon>Cyclobacteriaceae</taxon>
        <taxon>Algoriphagus</taxon>
    </lineage>
</organism>
<dbReference type="Proteomes" id="UP000283522">
    <property type="component" value="Unassembled WGS sequence"/>
</dbReference>
<dbReference type="OrthoDB" id="1412480at2"/>
<keyword evidence="2" id="KW-1185">Reference proteome</keyword>
<gene>
    <name evidence="1" type="ORF">D0X99_06585</name>
</gene>
<dbReference type="EMBL" id="QXML01000002">
    <property type="protein sequence ID" value="RIW17392.1"/>
    <property type="molecule type" value="Genomic_DNA"/>
</dbReference>
<reference evidence="1 2" key="1">
    <citation type="submission" date="2018-09" db="EMBL/GenBank/DDBJ databases">
        <authorList>
            <person name="Wang X."/>
            <person name="Du Z."/>
        </authorList>
    </citation>
    <scope>NUCLEOTIDE SEQUENCE [LARGE SCALE GENOMIC DNA]</scope>
    <source>
        <strain evidence="1 2">N3</strain>
    </source>
</reference>
<dbReference type="AlphaFoldDB" id="A0A418PUZ6"/>
<sequence>MKILKIFGILAVIFLALLGFGIYWGKNWVYQNLESVINAKPDRKYDFTFDKVEFSLLQKVILISEVKITPVGDQKGVFVEGKVAQVFLNKFSLYQLFMEKDIQIRELMFSQPEFVIHIPLENPEEEKAGEAMKSLFGDILSRGGIENFELGQASAVILLGEEKIGSFSDFNLVANDLRTDSLKWSYPIPFDYGRIFMSMDSLDYRLPNGQQLKAGMIIFDTNTQQFKMNDLSLKYIAGIREASKKMEFQNDLIDFELDSLVFSGLEANSNLYSDLDVRARKLEVAGLILEDYRNKDLPRPKDEIKPLFQGMVKKISVPLKLDTLRITNGAIAYGESVPGKNDYWNLHIDHLNGDIVNITTIDAYQKSFEHFDGNFTGKVEGSGSLKINLKVPYDKDEFDMEVDFTNFPMPKVNEILKPIMNGDIVTGDLVKMNLKIHGDPKKSTNTFRFDYTNLKMELFKKGEQKKNRFLSSVANVALNTSNLPGEKKYLTANYTVARNPNRGPFYLLWQSTKEGMMKIVPGGAVKEILSGQEK</sequence>
<comment type="caution">
    <text evidence="1">The sequence shown here is derived from an EMBL/GenBank/DDBJ whole genome shotgun (WGS) entry which is preliminary data.</text>
</comment>